<evidence type="ECO:0000256" key="7">
    <source>
        <dbReference type="SAM" id="Phobius"/>
    </source>
</evidence>
<proteinExistence type="predicted"/>
<accession>A0A7F8PZF1</accession>
<dbReference type="GeneID" id="115936872"/>
<evidence type="ECO:0000313" key="8">
    <source>
        <dbReference type="Proteomes" id="UP000245341"/>
    </source>
</evidence>
<evidence type="ECO:0000256" key="1">
    <source>
        <dbReference type="ARBA" id="ARBA00004141"/>
    </source>
</evidence>
<dbReference type="GO" id="GO:0016020">
    <property type="term" value="C:membrane"/>
    <property type="evidence" value="ECO:0007669"/>
    <property type="project" value="UniProtKB-SubCell"/>
</dbReference>
<organism evidence="8 9">
    <name type="scientific">Leptonychotes weddellii</name>
    <name type="common">Weddell seal</name>
    <name type="synonym">Otaria weddellii</name>
    <dbReference type="NCBI Taxonomy" id="9713"/>
    <lineage>
        <taxon>Eukaryota</taxon>
        <taxon>Metazoa</taxon>
        <taxon>Chordata</taxon>
        <taxon>Craniata</taxon>
        <taxon>Vertebrata</taxon>
        <taxon>Euteleostomi</taxon>
        <taxon>Mammalia</taxon>
        <taxon>Eutheria</taxon>
        <taxon>Laurasiatheria</taxon>
        <taxon>Carnivora</taxon>
        <taxon>Caniformia</taxon>
        <taxon>Pinnipedia</taxon>
        <taxon>Phocidae</taxon>
        <taxon>Monachinae</taxon>
        <taxon>Lobodontini</taxon>
        <taxon>Leptonychotes</taxon>
    </lineage>
</organism>
<evidence type="ECO:0000313" key="10">
    <source>
        <dbReference type="RefSeq" id="XP_030873657.1"/>
    </source>
</evidence>
<dbReference type="InterPro" id="IPR044770">
    <property type="entry name" value="MFS_spinster-like"/>
</dbReference>
<dbReference type="PANTHER" id="PTHR23505">
    <property type="entry name" value="SPINSTER"/>
    <property type="match status" value="1"/>
</dbReference>
<evidence type="ECO:0000256" key="3">
    <source>
        <dbReference type="ARBA" id="ARBA00022692"/>
    </source>
</evidence>
<name>A0A7F8PZF1_LEPWE</name>
<feature type="region of interest" description="Disordered" evidence="6">
    <location>
        <begin position="151"/>
        <end position="181"/>
    </location>
</feature>
<dbReference type="Proteomes" id="UP000245341">
    <property type="component" value="Unplaced"/>
</dbReference>
<dbReference type="OrthoDB" id="6770063at2759"/>
<dbReference type="RefSeq" id="XP_030873658.1">
    <property type="nucleotide sequence ID" value="XM_031017798.1"/>
</dbReference>
<dbReference type="RefSeq" id="XP_030873656.1">
    <property type="nucleotide sequence ID" value="XM_031017796.1"/>
</dbReference>
<keyword evidence="4 7" id="KW-1133">Transmembrane helix</keyword>
<feature type="transmembrane region" description="Helical" evidence="7">
    <location>
        <begin position="122"/>
        <end position="143"/>
    </location>
</feature>
<dbReference type="PANTHER" id="PTHR23505:SF3">
    <property type="entry name" value="PROTEIN SPINSTER HOMOLOG 3"/>
    <property type="match status" value="1"/>
</dbReference>
<keyword evidence="3 7" id="KW-0812">Transmembrane</keyword>
<keyword evidence="5 7" id="KW-0472">Membrane</keyword>
<evidence type="ECO:0000313" key="9">
    <source>
        <dbReference type="RefSeq" id="XP_030873656.1"/>
    </source>
</evidence>
<dbReference type="AlphaFoldDB" id="A0A7F8PZF1"/>
<dbReference type="KEGG" id="lww:115936872"/>
<reference evidence="9 10" key="1">
    <citation type="submission" date="2025-04" db="UniProtKB">
        <authorList>
            <consortium name="RefSeq"/>
        </authorList>
    </citation>
    <scope>IDENTIFICATION</scope>
    <source>
        <tissue evidence="9 10">Liver</tissue>
    </source>
</reference>
<evidence type="ECO:0000313" key="11">
    <source>
        <dbReference type="RefSeq" id="XP_030873658.1"/>
    </source>
</evidence>
<protein>
    <submittedName>
        <fullName evidence="9 10">Uncharacterized protein LOC115936872 isoform X1</fullName>
    </submittedName>
</protein>
<keyword evidence="2" id="KW-0813">Transport</keyword>
<evidence type="ECO:0000256" key="6">
    <source>
        <dbReference type="SAM" id="MobiDB-lite"/>
    </source>
</evidence>
<evidence type="ECO:0000256" key="4">
    <source>
        <dbReference type="ARBA" id="ARBA00022989"/>
    </source>
</evidence>
<keyword evidence="8" id="KW-1185">Reference proteome</keyword>
<gene>
    <name evidence="9 10 11" type="primary">LOC115936872</name>
</gene>
<evidence type="ECO:0000256" key="5">
    <source>
        <dbReference type="ARBA" id="ARBA00023136"/>
    </source>
</evidence>
<dbReference type="RefSeq" id="XP_030873657.1">
    <property type="nucleotide sequence ID" value="XM_031017797.1"/>
</dbReference>
<comment type="subcellular location">
    <subcellularLocation>
        <location evidence="1">Membrane</location>
        <topology evidence="1">Multi-pass membrane protein</topology>
    </subcellularLocation>
</comment>
<evidence type="ECO:0000256" key="2">
    <source>
        <dbReference type="ARBA" id="ARBA00022448"/>
    </source>
</evidence>
<sequence>MDFSCAHPPEPAVHNHVLGSCLHTSAHSAPPLERPSLSLCQSSACRAGSVVVPRCRGTAEALQITVGHILGDAGSPYLTGLVRVAAGWSGGPGRRSLSLQISSTLRAGRPDSYLQSFLSLQQSFLCCTFVIALGGGCFLLTALRLERDQARARQPGTGTPSPPTSARLGAEPHRSGEHGPPPEPADLLICSFIQKWSLPTPPPTMCQMQGGEHLGCSRR</sequence>